<dbReference type="AlphaFoldDB" id="A0A6G7LSJ5"/>
<dbReference type="InterPro" id="IPR036259">
    <property type="entry name" value="MFS_trans_sf"/>
</dbReference>
<dbReference type="PROSITE" id="PS50850">
    <property type="entry name" value="MFS"/>
    <property type="match status" value="1"/>
</dbReference>
<feature type="transmembrane region" description="Helical" evidence="6">
    <location>
        <begin position="331"/>
        <end position="354"/>
    </location>
</feature>
<dbReference type="Proteomes" id="UP000502117">
    <property type="component" value="Chromosome"/>
</dbReference>
<dbReference type="Gene3D" id="1.20.1720.10">
    <property type="entry name" value="Multidrug resistance protein D"/>
    <property type="match status" value="1"/>
</dbReference>
<evidence type="ECO:0000256" key="4">
    <source>
        <dbReference type="ARBA" id="ARBA00022989"/>
    </source>
</evidence>
<evidence type="ECO:0000256" key="1">
    <source>
        <dbReference type="ARBA" id="ARBA00004141"/>
    </source>
</evidence>
<dbReference type="InterPro" id="IPR011701">
    <property type="entry name" value="MFS"/>
</dbReference>
<feature type="transmembrane region" description="Helical" evidence="6">
    <location>
        <begin position="366"/>
        <end position="391"/>
    </location>
</feature>
<feature type="transmembrane region" description="Helical" evidence="6">
    <location>
        <begin position="197"/>
        <end position="217"/>
    </location>
</feature>
<dbReference type="InterPro" id="IPR020846">
    <property type="entry name" value="MFS_dom"/>
</dbReference>
<feature type="domain" description="Major facilitator superfamily (MFS) profile" evidence="7">
    <location>
        <begin position="43"/>
        <end position="422"/>
    </location>
</feature>
<gene>
    <name evidence="8" type="primary">emrD</name>
    <name evidence="8" type="ORF">GII14_11965</name>
</gene>
<feature type="transmembrane region" description="Helical" evidence="6">
    <location>
        <begin position="43"/>
        <end position="65"/>
    </location>
</feature>
<reference evidence="8 9" key="1">
    <citation type="submission" date="2019-11" db="EMBL/GenBank/DDBJ databases">
        <title>Complete Genome Sequence of Shewanella chilikensis Strain DC57, Isolated from Corroded Seal Rings at a floating production facility in Australia.</title>
        <authorList>
            <person name="Salgar-Chaparro S.J."/>
            <person name="Castillo-Villamizar G.A."/>
            <person name="Poehlein A."/>
            <person name="Daniel R."/>
            <person name="Machuca L."/>
        </authorList>
    </citation>
    <scope>NUCLEOTIDE SEQUENCE [LARGE SCALE GENOMIC DNA]</scope>
    <source>
        <strain evidence="8 9">DC57</strain>
    </source>
</reference>
<evidence type="ECO:0000313" key="9">
    <source>
        <dbReference type="Proteomes" id="UP000502117"/>
    </source>
</evidence>
<dbReference type="PANTHER" id="PTHR42718">
    <property type="entry name" value="MAJOR FACILITATOR SUPERFAMILY MULTIDRUG TRANSPORTER MFSC"/>
    <property type="match status" value="1"/>
</dbReference>
<dbReference type="SUPFAM" id="SSF103473">
    <property type="entry name" value="MFS general substrate transporter"/>
    <property type="match status" value="1"/>
</dbReference>
<evidence type="ECO:0000256" key="5">
    <source>
        <dbReference type="ARBA" id="ARBA00023136"/>
    </source>
</evidence>
<name>A0A6G7LSJ5_9GAMM</name>
<protein>
    <submittedName>
        <fullName evidence="8">Multidrug efflux MFS transporter EmrD</fullName>
    </submittedName>
</protein>
<dbReference type="EMBL" id="CP045857">
    <property type="protein sequence ID" value="QIJ04793.1"/>
    <property type="molecule type" value="Genomic_DNA"/>
</dbReference>
<evidence type="ECO:0000259" key="7">
    <source>
        <dbReference type="PROSITE" id="PS50850"/>
    </source>
</evidence>
<dbReference type="KEGG" id="schk:GII14_11965"/>
<keyword evidence="3 6" id="KW-0812">Transmembrane</keyword>
<accession>A0A6G7LSJ5</accession>
<keyword evidence="2" id="KW-0813">Transport</keyword>
<dbReference type="GO" id="GO:0022857">
    <property type="term" value="F:transmembrane transporter activity"/>
    <property type="evidence" value="ECO:0007669"/>
    <property type="project" value="InterPro"/>
</dbReference>
<comment type="subcellular location">
    <subcellularLocation>
        <location evidence="1">Membrane</location>
        <topology evidence="1">Multi-pass membrane protein</topology>
    </subcellularLocation>
</comment>
<dbReference type="Pfam" id="PF07690">
    <property type="entry name" value="MFS_1"/>
    <property type="match status" value="1"/>
</dbReference>
<organism evidence="8 9">
    <name type="scientific">Shewanella chilikensis</name>
    <dbReference type="NCBI Taxonomy" id="558541"/>
    <lineage>
        <taxon>Bacteria</taxon>
        <taxon>Pseudomonadati</taxon>
        <taxon>Pseudomonadota</taxon>
        <taxon>Gammaproteobacteria</taxon>
        <taxon>Alteromonadales</taxon>
        <taxon>Shewanellaceae</taxon>
        <taxon>Shewanella</taxon>
    </lineage>
</organism>
<feature type="transmembrane region" description="Helical" evidence="6">
    <location>
        <begin position="109"/>
        <end position="127"/>
    </location>
</feature>
<dbReference type="NCBIfam" id="NF008654">
    <property type="entry name" value="PRK11652.1"/>
    <property type="match status" value="1"/>
</dbReference>
<keyword evidence="4 6" id="KW-1133">Transmembrane helix</keyword>
<feature type="transmembrane region" description="Helical" evidence="6">
    <location>
        <begin position="247"/>
        <end position="272"/>
    </location>
</feature>
<dbReference type="CDD" id="cd17320">
    <property type="entry name" value="MFS_MdfA_MDR_like"/>
    <property type="match status" value="1"/>
</dbReference>
<evidence type="ECO:0000256" key="2">
    <source>
        <dbReference type="ARBA" id="ARBA00022448"/>
    </source>
</evidence>
<dbReference type="PANTHER" id="PTHR42718:SF9">
    <property type="entry name" value="MAJOR FACILITATOR SUPERFAMILY MULTIDRUG TRANSPORTER MFSC"/>
    <property type="match status" value="1"/>
</dbReference>
<dbReference type="GO" id="GO:0016020">
    <property type="term" value="C:membrane"/>
    <property type="evidence" value="ECO:0007669"/>
    <property type="project" value="UniProtKB-SubCell"/>
</dbReference>
<evidence type="ECO:0000256" key="6">
    <source>
        <dbReference type="SAM" id="Phobius"/>
    </source>
</evidence>
<proteinExistence type="predicted"/>
<feature type="transmembrane region" description="Helical" evidence="6">
    <location>
        <begin position="77"/>
        <end position="97"/>
    </location>
</feature>
<evidence type="ECO:0000256" key="3">
    <source>
        <dbReference type="ARBA" id="ARBA00022692"/>
    </source>
</evidence>
<sequence>MRLLIRHSSLRIFPNDLLVLYQGCGVLTVVPDENVSGVSLSPLLIMLVMMVACGQIAQTIFVPALPMMGEQFSVSAGQLQAIMGTYLLAYGLLQFVYGPVSDRFGRKPLLLIGLSLFVVGAFIAACAESFNTLLLASAIQGCGTASAGALCRSIPRDFFFGEKLVRFNSYVSMAVVFSPLLAPFIGGVLSVHYGWHAVYWFLAFFGVCVVITLALKFKESLPKEKRQPQSVLKSYALVLKHRAFRGYLLSLVATFAGIAAFEAIAGILYGQVLAMSPMMVSCYFVAPIPGYLLGAWYAGRQASLHKLFHHGVALLGAGALFLLLPGLSTLVIGWCLLIGSVLFFTGAGILFPALTSAALEPFPRQAGVAGALLGGLQNFAAGLAAMLMSLVPMMGQLSIGLLTSSMVVLVVLALNYARTHPDIDVHTAGDPL</sequence>
<feature type="transmembrane region" description="Helical" evidence="6">
    <location>
        <begin position="278"/>
        <end position="298"/>
    </location>
</feature>
<keyword evidence="5 6" id="KW-0472">Membrane</keyword>
<feature type="transmembrane region" description="Helical" evidence="6">
    <location>
        <begin position="307"/>
        <end position="325"/>
    </location>
</feature>
<feature type="transmembrane region" description="Helical" evidence="6">
    <location>
        <begin position="397"/>
        <end position="417"/>
    </location>
</feature>
<feature type="transmembrane region" description="Helical" evidence="6">
    <location>
        <begin position="170"/>
        <end position="191"/>
    </location>
</feature>
<evidence type="ECO:0000313" key="8">
    <source>
        <dbReference type="EMBL" id="QIJ04793.1"/>
    </source>
</evidence>